<dbReference type="EMBL" id="AVCJ01000017">
    <property type="protein sequence ID" value="KFL36409.1"/>
    <property type="molecule type" value="Genomic_DNA"/>
</dbReference>
<organism evidence="2 3">
    <name type="scientific">Arenimonas donghaensis DSM 18148 = HO3-R19</name>
    <dbReference type="NCBI Taxonomy" id="1121014"/>
    <lineage>
        <taxon>Bacteria</taxon>
        <taxon>Pseudomonadati</taxon>
        <taxon>Pseudomonadota</taxon>
        <taxon>Gammaproteobacteria</taxon>
        <taxon>Lysobacterales</taxon>
        <taxon>Lysobacteraceae</taxon>
        <taxon>Arenimonas</taxon>
    </lineage>
</organism>
<comment type="caution">
    <text evidence="2">The sequence shown here is derived from an EMBL/GenBank/DDBJ whole genome shotgun (WGS) entry which is preliminary data.</text>
</comment>
<dbReference type="Proteomes" id="UP000029085">
    <property type="component" value="Unassembled WGS sequence"/>
</dbReference>
<protein>
    <recommendedName>
        <fullName evidence="4">Tetratricopeptide repeat protein</fullName>
    </recommendedName>
</protein>
<keyword evidence="1" id="KW-0812">Transmembrane</keyword>
<feature type="transmembrane region" description="Helical" evidence="1">
    <location>
        <begin position="30"/>
        <end position="51"/>
    </location>
</feature>
<dbReference type="PATRIC" id="fig|1121014.3.peg.1714"/>
<reference evidence="3" key="1">
    <citation type="submission" date="2013-08" db="EMBL/GenBank/DDBJ databases">
        <title>Genome sequencing of Arenimonas donghaensis.</title>
        <authorList>
            <person name="Chen F."/>
            <person name="Wang G."/>
        </authorList>
    </citation>
    <scope>NUCLEOTIDE SEQUENCE [LARGE SCALE GENOMIC DNA]</scope>
    <source>
        <strain evidence="3">HO3-R19</strain>
    </source>
</reference>
<keyword evidence="1" id="KW-0472">Membrane</keyword>
<reference evidence="2 3" key="2">
    <citation type="journal article" date="2015" name="Stand. Genomic Sci.">
        <title>High quality draft genomic sequence of Arenimonas donghaensis DSM 18148(T).</title>
        <authorList>
            <person name="Chen F."/>
            <person name="Wang H."/>
            <person name="Cao Y."/>
            <person name="Li X."/>
            <person name="Wang G."/>
        </authorList>
    </citation>
    <scope>NUCLEOTIDE SEQUENCE [LARGE SCALE GENOMIC DNA]</scope>
    <source>
        <strain evidence="2 3">HO3-R19</strain>
    </source>
</reference>
<dbReference type="OrthoDB" id="7559170at2"/>
<keyword evidence="3" id="KW-1185">Reference proteome</keyword>
<evidence type="ECO:0000256" key="1">
    <source>
        <dbReference type="SAM" id="Phobius"/>
    </source>
</evidence>
<evidence type="ECO:0000313" key="3">
    <source>
        <dbReference type="Proteomes" id="UP000029085"/>
    </source>
</evidence>
<gene>
    <name evidence="2" type="ORF">N788_13270</name>
</gene>
<dbReference type="SUPFAM" id="SSF48452">
    <property type="entry name" value="TPR-like"/>
    <property type="match status" value="1"/>
</dbReference>
<proteinExistence type="predicted"/>
<dbReference type="InterPro" id="IPR014562">
    <property type="entry name" value="UCP030959_TPR_rpt-cont"/>
</dbReference>
<dbReference type="STRING" id="1121014.N788_13270"/>
<dbReference type="PIRSF" id="PIRSF030959">
    <property type="entry name" value="UCP030959"/>
    <property type="match status" value="1"/>
</dbReference>
<sequence length="246" mass="27408">MHIFGLGLHILIAIYFGVHAIRTHQGLYWLFILFMFPLLGSIVYAAAIWLPDIRNSHTARRAGSTMRRMLDPGRELREARAAYDDTATVANRMRLGQALLADGRAQEALPLLRDAATGLYSDDPDLQAQLARAELEAGDAAAARDRLDALIAAHPRYRSPTAHLTYARAVAACDDRERAHEEFDVLVDSYPGLEARARYASLLAGWGETERAKNLATQSLAKAKQLPRHSRDLDRDWIKQLKELAG</sequence>
<evidence type="ECO:0008006" key="4">
    <source>
        <dbReference type="Google" id="ProtNLM"/>
    </source>
</evidence>
<keyword evidence="1" id="KW-1133">Transmembrane helix</keyword>
<dbReference type="Pfam" id="PF14559">
    <property type="entry name" value="TPR_19"/>
    <property type="match status" value="1"/>
</dbReference>
<accession>A0A087MHQ6</accession>
<name>A0A087MHQ6_9GAMM</name>
<dbReference type="RefSeq" id="WP_034223872.1">
    <property type="nucleotide sequence ID" value="NZ_AVCJ01000017.1"/>
</dbReference>
<dbReference type="InterPro" id="IPR011990">
    <property type="entry name" value="TPR-like_helical_dom_sf"/>
</dbReference>
<evidence type="ECO:0000313" key="2">
    <source>
        <dbReference type="EMBL" id="KFL36409.1"/>
    </source>
</evidence>
<dbReference type="Gene3D" id="1.25.40.10">
    <property type="entry name" value="Tetratricopeptide repeat domain"/>
    <property type="match status" value="1"/>
</dbReference>
<dbReference type="AlphaFoldDB" id="A0A087MHQ6"/>